<comment type="caution">
    <text evidence="8">The sequence shown here is derived from an EMBL/GenBank/DDBJ whole genome shotgun (WGS) entry which is preliminary data.</text>
</comment>
<evidence type="ECO:0000313" key="7">
    <source>
        <dbReference type="EMBL" id="MBB4093093.1"/>
    </source>
</evidence>
<feature type="domain" description="HTH luxR-type" evidence="6">
    <location>
        <begin position="8"/>
        <end position="73"/>
    </location>
</feature>
<proteinExistence type="predicted"/>
<dbReference type="PRINTS" id="PR00038">
    <property type="entry name" value="HTHLUXR"/>
</dbReference>
<keyword evidence="2" id="KW-0673">Quorum sensing</keyword>
<dbReference type="InterPro" id="IPR016032">
    <property type="entry name" value="Sig_transdc_resp-reg_C-effctor"/>
</dbReference>
<accession>A0A5C5CRR9</accession>
<dbReference type="PANTHER" id="PTHR44688">
    <property type="entry name" value="DNA-BINDING TRANSCRIPTIONAL ACTIVATOR DEVR_DOSR"/>
    <property type="match status" value="1"/>
</dbReference>
<evidence type="ECO:0000256" key="2">
    <source>
        <dbReference type="ARBA" id="ARBA00022654"/>
    </source>
</evidence>
<dbReference type="PROSITE" id="PS50043">
    <property type="entry name" value="HTH_LUXR_2"/>
    <property type="match status" value="1"/>
</dbReference>
<dbReference type="GO" id="GO:0006355">
    <property type="term" value="P:regulation of DNA-templated transcription"/>
    <property type="evidence" value="ECO:0007669"/>
    <property type="project" value="InterPro"/>
</dbReference>
<organism evidence="8 9">
    <name type="scientific">Brucella pecoris</name>
    <dbReference type="NCBI Taxonomy" id="867683"/>
    <lineage>
        <taxon>Bacteria</taxon>
        <taxon>Pseudomonadati</taxon>
        <taxon>Pseudomonadota</taxon>
        <taxon>Alphaproteobacteria</taxon>
        <taxon>Hyphomicrobiales</taxon>
        <taxon>Brucellaceae</taxon>
        <taxon>Brucella/Ochrobactrum group</taxon>
        <taxon>Brucella</taxon>
    </lineage>
</organism>
<dbReference type="Gene3D" id="3.30.450.80">
    <property type="entry name" value="Transcription factor LuxR-like, autoinducer-binding domain"/>
    <property type="match status" value="1"/>
</dbReference>
<evidence type="ECO:0000259" key="6">
    <source>
        <dbReference type="PROSITE" id="PS50043"/>
    </source>
</evidence>
<dbReference type="SUPFAM" id="SSF75516">
    <property type="entry name" value="Pheromone-binding domain of LuxR-like quorum-sensing transcription factors"/>
    <property type="match status" value="1"/>
</dbReference>
<dbReference type="SMART" id="SM00421">
    <property type="entry name" value="HTH_LUXR"/>
    <property type="match status" value="1"/>
</dbReference>
<reference evidence="7 10" key="3">
    <citation type="submission" date="2020-08" db="EMBL/GenBank/DDBJ databases">
        <title>Genomic Encyclopedia of Type Strains, Phase IV (KMG-IV): sequencing the most valuable type-strain genomes for metagenomic binning, comparative biology and taxonomic classification.</title>
        <authorList>
            <person name="Goeker M."/>
        </authorList>
    </citation>
    <scope>NUCLEOTIDE SEQUENCE [LARGE SCALE GENOMIC DNA]</scope>
    <source>
        <strain evidence="7 10">DSM 23868</strain>
    </source>
</reference>
<dbReference type="EMBL" id="VEWK01000003">
    <property type="protein sequence ID" value="TNV13346.1"/>
    <property type="molecule type" value="Genomic_DNA"/>
</dbReference>
<evidence type="ECO:0000256" key="1">
    <source>
        <dbReference type="ARBA" id="ARBA00015288"/>
    </source>
</evidence>
<dbReference type="AlphaFoldDB" id="A0A5C5CRR9"/>
<dbReference type="Proteomes" id="UP000313390">
    <property type="component" value="Unassembled WGS sequence"/>
</dbReference>
<dbReference type="InterPro" id="IPR036693">
    <property type="entry name" value="TF_LuxR_autoind-bd_dom_sf"/>
</dbReference>
<dbReference type="EMBL" id="JACIEX010000003">
    <property type="protein sequence ID" value="MBB4093093.1"/>
    <property type="molecule type" value="Genomic_DNA"/>
</dbReference>
<evidence type="ECO:0000313" key="10">
    <source>
        <dbReference type="Proteomes" id="UP000553980"/>
    </source>
</evidence>
<keyword evidence="4 7" id="KW-0238">DNA-binding</keyword>
<dbReference type="PANTHER" id="PTHR44688:SF16">
    <property type="entry name" value="DNA-BINDING TRANSCRIPTIONAL ACTIVATOR DEVR_DOSR"/>
    <property type="match status" value="1"/>
</dbReference>
<dbReference type="Proteomes" id="UP000553980">
    <property type="component" value="Unassembled WGS sequence"/>
</dbReference>
<dbReference type="InterPro" id="IPR000792">
    <property type="entry name" value="Tscrpt_reg_LuxR_C"/>
</dbReference>
<evidence type="ECO:0000256" key="5">
    <source>
        <dbReference type="ARBA" id="ARBA00023163"/>
    </source>
</evidence>
<dbReference type="Gene3D" id="1.10.10.10">
    <property type="entry name" value="Winged helix-like DNA-binding domain superfamily/Winged helix DNA-binding domain"/>
    <property type="match status" value="1"/>
</dbReference>
<reference evidence="8" key="2">
    <citation type="submission" date="2019-06" db="EMBL/GenBank/DDBJ databases">
        <authorList>
            <person name="Hu M."/>
        </authorList>
    </citation>
    <scope>NUCLEOTIDE SEQUENCE</scope>
    <source>
        <strain evidence="8">08RB2639</strain>
    </source>
</reference>
<keyword evidence="10" id="KW-1185">Reference proteome</keyword>
<evidence type="ECO:0000256" key="3">
    <source>
        <dbReference type="ARBA" id="ARBA00023015"/>
    </source>
</evidence>
<dbReference type="InterPro" id="IPR005143">
    <property type="entry name" value="TF_LuxR_autoind-bd_dom"/>
</dbReference>
<dbReference type="GO" id="GO:0003677">
    <property type="term" value="F:DNA binding"/>
    <property type="evidence" value="ECO:0007669"/>
    <property type="project" value="UniProtKB-KW"/>
</dbReference>
<dbReference type="CDD" id="cd06170">
    <property type="entry name" value="LuxR_C_like"/>
    <property type="match status" value="1"/>
</dbReference>
<keyword evidence="5" id="KW-0804">Transcription</keyword>
<dbReference type="OrthoDB" id="3170288at2"/>
<reference evidence="8 9" key="1">
    <citation type="journal article" date="2011" name="Int. J. Syst. Evol. Microbiol.">
        <title>Ochrobactrum pecoris sp. nov., isolated from farm animals.</title>
        <authorList>
            <person name="Kampfer P."/>
            <person name="Huber B."/>
            <person name="Busse H.J."/>
            <person name="Scholz H.C."/>
            <person name="Tomaso H."/>
            <person name="Hotzel H."/>
            <person name="Melzer F."/>
        </authorList>
    </citation>
    <scope>NUCLEOTIDE SEQUENCE [LARGE SCALE GENOMIC DNA]</scope>
    <source>
        <strain evidence="8 9">08RB2639</strain>
    </source>
</reference>
<dbReference type="SUPFAM" id="SSF46894">
    <property type="entry name" value="C-terminal effector domain of the bipartite response regulators"/>
    <property type="match status" value="1"/>
</dbReference>
<dbReference type="RefSeq" id="WP_140019969.1">
    <property type="nucleotide sequence ID" value="NZ_JACIEX010000003.1"/>
</dbReference>
<dbReference type="GO" id="GO:0009372">
    <property type="term" value="P:quorum sensing"/>
    <property type="evidence" value="ECO:0007669"/>
    <property type="project" value="UniProtKB-KW"/>
</dbReference>
<dbReference type="InterPro" id="IPR036388">
    <property type="entry name" value="WH-like_DNA-bd_sf"/>
</dbReference>
<evidence type="ECO:0000313" key="8">
    <source>
        <dbReference type="EMBL" id="TNV13346.1"/>
    </source>
</evidence>
<gene>
    <name evidence="8" type="ORF">FIB18_06620</name>
    <name evidence="7" type="ORF">GGQ79_001595</name>
</gene>
<keyword evidence="3" id="KW-0805">Transcription regulation</keyword>
<name>A0A5C5CRR9_9HYPH</name>
<evidence type="ECO:0000313" key="9">
    <source>
        <dbReference type="Proteomes" id="UP000313390"/>
    </source>
</evidence>
<dbReference type="Pfam" id="PF03472">
    <property type="entry name" value="Autoind_bind"/>
    <property type="match status" value="1"/>
</dbReference>
<dbReference type="Pfam" id="PF00196">
    <property type="entry name" value="GerE"/>
    <property type="match status" value="1"/>
</dbReference>
<protein>
    <recommendedName>
        <fullName evidence="1">HTH-type quorum sensing-dependent transcriptional regulator VjbR</fullName>
    </recommendedName>
</protein>
<evidence type="ECO:0000256" key="4">
    <source>
        <dbReference type="ARBA" id="ARBA00023125"/>
    </source>
</evidence>
<sequence length="277" mass="31204">MQKDGVFKKSNRKLLTSQERIVLYWTAEGKTRWEISVILGVAETTVVTHLRNSRIKLGATNKTHAVVEAIRHSEISIFNKSHGFTPQGSGPFPLAAKHGANTNGGSSAPLFDAARFHRLSESIANAQSPKQFFGAIDKSCAVLGFDAVILSCHKSTKESLLLDPTYCTIPLDVMREYKRLNWIESDVLLAQLIGGNRAFVWDSTYDRYRDIRSQSFLNFLRRFRLMTGVLVPLEDEEGFRSFVAFHAYLERDFDLNTVKVVREFGMKAKKKAAELGL</sequence>